<keyword evidence="9" id="KW-1185">Reference proteome</keyword>
<evidence type="ECO:0000256" key="1">
    <source>
        <dbReference type="ARBA" id="ARBA00004123"/>
    </source>
</evidence>
<accession>A0AAN7LX64</accession>
<evidence type="ECO:0000313" key="9">
    <source>
        <dbReference type="Proteomes" id="UP001346149"/>
    </source>
</evidence>
<evidence type="ECO:0000259" key="7">
    <source>
        <dbReference type="PROSITE" id="PS50811"/>
    </source>
</evidence>
<gene>
    <name evidence="8" type="ORF">SAY86_012241</name>
</gene>
<dbReference type="PANTHER" id="PTHR31221">
    <property type="entry name" value="WRKY TRANSCRIPTION FACTOR PROTEIN 1-RELATED"/>
    <property type="match status" value="1"/>
</dbReference>
<evidence type="ECO:0000256" key="5">
    <source>
        <dbReference type="ARBA" id="ARBA00023242"/>
    </source>
</evidence>
<dbReference type="SMART" id="SM00774">
    <property type="entry name" value="WRKY"/>
    <property type="match status" value="1"/>
</dbReference>
<dbReference type="Gene3D" id="2.20.25.80">
    <property type="entry name" value="WRKY domain"/>
    <property type="match status" value="1"/>
</dbReference>
<dbReference type="GO" id="GO:0003700">
    <property type="term" value="F:DNA-binding transcription factor activity"/>
    <property type="evidence" value="ECO:0007669"/>
    <property type="project" value="InterPro"/>
</dbReference>
<evidence type="ECO:0000256" key="6">
    <source>
        <dbReference type="SAM" id="MobiDB-lite"/>
    </source>
</evidence>
<dbReference type="GO" id="GO:0005634">
    <property type="term" value="C:nucleus"/>
    <property type="evidence" value="ECO:0007669"/>
    <property type="project" value="UniProtKB-SubCell"/>
</dbReference>
<keyword evidence="2" id="KW-0805">Transcription regulation</keyword>
<dbReference type="Proteomes" id="UP001346149">
    <property type="component" value="Unassembled WGS sequence"/>
</dbReference>
<name>A0AAN7LX64_TRANT</name>
<dbReference type="GO" id="GO:0043565">
    <property type="term" value="F:sequence-specific DNA binding"/>
    <property type="evidence" value="ECO:0007669"/>
    <property type="project" value="InterPro"/>
</dbReference>
<dbReference type="InterPro" id="IPR044810">
    <property type="entry name" value="WRKY_plant"/>
</dbReference>
<keyword evidence="4" id="KW-0804">Transcription</keyword>
<comment type="caution">
    <text evidence="8">The sequence shown here is derived from an EMBL/GenBank/DDBJ whole genome shotgun (WGS) entry which is preliminary data.</text>
</comment>
<dbReference type="SUPFAM" id="SSF118290">
    <property type="entry name" value="WRKY DNA-binding domain"/>
    <property type="match status" value="1"/>
</dbReference>
<proteinExistence type="predicted"/>
<feature type="region of interest" description="Disordered" evidence="6">
    <location>
        <begin position="154"/>
        <end position="204"/>
    </location>
</feature>
<dbReference type="InterPro" id="IPR003657">
    <property type="entry name" value="WRKY_dom"/>
</dbReference>
<feature type="region of interest" description="Disordered" evidence="6">
    <location>
        <begin position="1"/>
        <end position="21"/>
    </location>
</feature>
<evidence type="ECO:0000313" key="8">
    <source>
        <dbReference type="EMBL" id="KAK4794247.1"/>
    </source>
</evidence>
<reference evidence="8 9" key="1">
    <citation type="journal article" date="2023" name="Hortic Res">
        <title>Pangenome of water caltrop reveals structural variations and asymmetric subgenome divergence after allopolyploidization.</title>
        <authorList>
            <person name="Zhang X."/>
            <person name="Chen Y."/>
            <person name="Wang L."/>
            <person name="Yuan Y."/>
            <person name="Fang M."/>
            <person name="Shi L."/>
            <person name="Lu R."/>
            <person name="Comes H.P."/>
            <person name="Ma Y."/>
            <person name="Chen Y."/>
            <person name="Huang G."/>
            <person name="Zhou Y."/>
            <person name="Zheng Z."/>
            <person name="Qiu Y."/>
        </authorList>
    </citation>
    <scope>NUCLEOTIDE SEQUENCE [LARGE SCALE GENOMIC DNA]</scope>
    <source>
        <strain evidence="8">F231</strain>
    </source>
</reference>
<dbReference type="InterPro" id="IPR036576">
    <property type="entry name" value="WRKY_dom_sf"/>
</dbReference>
<evidence type="ECO:0000256" key="4">
    <source>
        <dbReference type="ARBA" id="ARBA00023163"/>
    </source>
</evidence>
<sequence length="386" mass="42862">MEKKDLSSHHHSSNYQQHQHQHLLKADDYYPTVMSSGFEIHTGFTGGDGSSSSLFDVSFDQKGFMDLFNLEDHYDFTSLSSSSSSLFDLVCHLPPPTPIEVPSSLRQQHHHHPAPVDPLPMLAELSPLVNNPATPSSSSLSCTSNEHNRVAHNNKAMGDDQDQDHEGQGCGGGGRSVTEEEEEDKGIKQLKPSQKKQKRQREPRFAFLTKTDVDQLDDGYRWRKYGQKAVKNSPHPRSYYRCTGAGCGVKKRVERSLDDPSLVVTTYEGRHSHPIPLMPRSSYGFFPESSSASHGISRAGLVPPPHLHHQNHSQSFLFRSPSLSRYPSASAGGQFRTATSFSSAFPSIYHQTKGFDSPLKASLVSDHGLPGDIMPSFLQKELIKEE</sequence>
<dbReference type="PANTHER" id="PTHR31221:SF350">
    <property type="entry name" value="WRKY TRANSCRIPTION FACTOR 48-RELATED"/>
    <property type="match status" value="1"/>
</dbReference>
<protein>
    <recommendedName>
        <fullName evidence="7">WRKY domain-containing protein</fullName>
    </recommendedName>
</protein>
<dbReference type="FunFam" id="2.20.25.80:FF:000003">
    <property type="entry name" value="WRKY transcription factor 57"/>
    <property type="match status" value="1"/>
</dbReference>
<feature type="region of interest" description="Disordered" evidence="6">
    <location>
        <begin position="100"/>
        <end position="120"/>
    </location>
</feature>
<keyword evidence="5" id="KW-0539">Nucleus</keyword>
<dbReference type="EMBL" id="JAXQNO010000007">
    <property type="protein sequence ID" value="KAK4794247.1"/>
    <property type="molecule type" value="Genomic_DNA"/>
</dbReference>
<dbReference type="PROSITE" id="PS50811">
    <property type="entry name" value="WRKY"/>
    <property type="match status" value="1"/>
</dbReference>
<feature type="domain" description="WRKY" evidence="7">
    <location>
        <begin position="211"/>
        <end position="276"/>
    </location>
</feature>
<evidence type="ECO:0000256" key="3">
    <source>
        <dbReference type="ARBA" id="ARBA00023125"/>
    </source>
</evidence>
<organism evidence="8 9">
    <name type="scientific">Trapa natans</name>
    <name type="common">Water chestnut</name>
    <dbReference type="NCBI Taxonomy" id="22666"/>
    <lineage>
        <taxon>Eukaryota</taxon>
        <taxon>Viridiplantae</taxon>
        <taxon>Streptophyta</taxon>
        <taxon>Embryophyta</taxon>
        <taxon>Tracheophyta</taxon>
        <taxon>Spermatophyta</taxon>
        <taxon>Magnoliopsida</taxon>
        <taxon>eudicotyledons</taxon>
        <taxon>Gunneridae</taxon>
        <taxon>Pentapetalae</taxon>
        <taxon>rosids</taxon>
        <taxon>malvids</taxon>
        <taxon>Myrtales</taxon>
        <taxon>Lythraceae</taxon>
        <taxon>Trapa</taxon>
    </lineage>
</organism>
<dbReference type="Pfam" id="PF03106">
    <property type="entry name" value="WRKY"/>
    <property type="match status" value="1"/>
</dbReference>
<keyword evidence="3" id="KW-0238">DNA-binding</keyword>
<comment type="subcellular location">
    <subcellularLocation>
        <location evidence="1">Nucleus</location>
    </subcellularLocation>
</comment>
<dbReference type="AlphaFoldDB" id="A0AAN7LX64"/>
<evidence type="ECO:0000256" key="2">
    <source>
        <dbReference type="ARBA" id="ARBA00023015"/>
    </source>
</evidence>